<comment type="pathway">
    <text evidence="1 6">Carbohydrate biosynthesis; dTDP-L-rhamnose biosynthesis.</text>
</comment>
<gene>
    <name evidence="8" type="ORF">SAMN05444380_11952</name>
</gene>
<dbReference type="InParanoid" id="A0A1I2DLS8"/>
<dbReference type="Gene3D" id="3.40.50.720">
    <property type="entry name" value="NAD(P)-binding Rossmann-like Domain"/>
    <property type="match status" value="1"/>
</dbReference>
<evidence type="ECO:0000256" key="4">
    <source>
        <dbReference type="ARBA" id="ARBA00017099"/>
    </source>
</evidence>
<feature type="domain" description="RmlD-like substrate binding" evidence="7">
    <location>
        <begin position="4"/>
        <end position="295"/>
    </location>
</feature>
<dbReference type="InterPro" id="IPR029903">
    <property type="entry name" value="RmlD-like-bd"/>
</dbReference>
<dbReference type="Pfam" id="PF04321">
    <property type="entry name" value="RmlD_sub_bind"/>
    <property type="match status" value="1"/>
</dbReference>
<dbReference type="EMBL" id="FONA01000019">
    <property type="protein sequence ID" value="SFE81612.1"/>
    <property type="molecule type" value="Genomic_DNA"/>
</dbReference>
<dbReference type="RefSeq" id="WP_010527540.1">
    <property type="nucleotide sequence ID" value="NZ_AFSL01000054.1"/>
</dbReference>
<dbReference type="Proteomes" id="UP000181976">
    <property type="component" value="Unassembled WGS sequence"/>
</dbReference>
<evidence type="ECO:0000256" key="1">
    <source>
        <dbReference type="ARBA" id="ARBA00004781"/>
    </source>
</evidence>
<dbReference type="OrthoDB" id="9803892at2"/>
<comment type="function">
    <text evidence="6">Catalyzes the reduction of dTDP-6-deoxy-L-lyxo-4-hexulose to yield dTDP-L-rhamnose.</text>
</comment>
<dbReference type="PANTHER" id="PTHR10491">
    <property type="entry name" value="DTDP-4-DEHYDRORHAMNOSE REDUCTASE"/>
    <property type="match status" value="1"/>
</dbReference>
<evidence type="ECO:0000256" key="5">
    <source>
        <dbReference type="ARBA" id="ARBA00048200"/>
    </source>
</evidence>
<dbReference type="STRING" id="385682.SAMN05444380_11952"/>
<protein>
    <recommendedName>
        <fullName evidence="4 6">dTDP-4-dehydrorhamnose reductase</fullName>
        <ecNumber evidence="3 6">1.1.1.133</ecNumber>
    </recommendedName>
</protein>
<name>A0A1I2DLS8_9BACT</name>
<dbReference type="InterPro" id="IPR005913">
    <property type="entry name" value="dTDP_dehydrorham_reduct"/>
</dbReference>
<organism evidence="8 9">
    <name type="scientific">Thermophagus xiamenensis</name>
    <dbReference type="NCBI Taxonomy" id="385682"/>
    <lineage>
        <taxon>Bacteria</taxon>
        <taxon>Pseudomonadati</taxon>
        <taxon>Bacteroidota</taxon>
        <taxon>Bacteroidia</taxon>
        <taxon>Marinilabiliales</taxon>
        <taxon>Marinilabiliaceae</taxon>
        <taxon>Thermophagus</taxon>
    </lineage>
</organism>
<keyword evidence="6" id="KW-0560">Oxidoreductase</keyword>
<sequence length="300" mass="35112">MKKKIYIAGCGGMLGEAFYTQFKDEYELKCTDKDVNEDWLSYLDFRDFDLYKKDVEKFNPDYLFHLGAYTDLEFCEKNPDETYVTNTLAVENAVYIANSLNIPILYISTAGIFDGKKEFYDDWDIPNPLGVYARSKYMGERFVVENAKRYLVCRAGWMMGSGPKKDKKFIQKLMKQLKEGKRELFIVNDKDGTPTYTHDFARTVKELIKKEFWGLYNCVCGGQTSRLEVAKELLQILGKENDIKITTVSSDYFKDVYFAERPASERLITKKLDLRGINKMRNWKVALKEYIENYYVGYLE</sequence>
<dbReference type="EC" id="1.1.1.133" evidence="3 6"/>
<dbReference type="InterPro" id="IPR036291">
    <property type="entry name" value="NAD(P)-bd_dom_sf"/>
</dbReference>
<dbReference type="SUPFAM" id="SSF51735">
    <property type="entry name" value="NAD(P)-binding Rossmann-fold domains"/>
    <property type="match status" value="1"/>
</dbReference>
<proteinExistence type="inferred from homology"/>
<evidence type="ECO:0000259" key="7">
    <source>
        <dbReference type="Pfam" id="PF04321"/>
    </source>
</evidence>
<comment type="similarity">
    <text evidence="2 6">Belongs to the dTDP-4-dehydrorhamnose reductase family.</text>
</comment>
<dbReference type="PANTHER" id="PTHR10491:SF4">
    <property type="entry name" value="METHIONINE ADENOSYLTRANSFERASE 2 SUBUNIT BETA"/>
    <property type="match status" value="1"/>
</dbReference>
<evidence type="ECO:0000256" key="3">
    <source>
        <dbReference type="ARBA" id="ARBA00012929"/>
    </source>
</evidence>
<reference evidence="8 9" key="1">
    <citation type="submission" date="2016-10" db="EMBL/GenBank/DDBJ databases">
        <authorList>
            <person name="de Groot N.N."/>
        </authorList>
    </citation>
    <scope>NUCLEOTIDE SEQUENCE [LARGE SCALE GENOMIC DNA]</scope>
    <source>
        <strain evidence="8 9">DSM 19012</strain>
    </source>
</reference>
<dbReference type="GO" id="GO:0005829">
    <property type="term" value="C:cytosol"/>
    <property type="evidence" value="ECO:0007669"/>
    <property type="project" value="TreeGrafter"/>
</dbReference>
<evidence type="ECO:0000313" key="8">
    <source>
        <dbReference type="EMBL" id="SFE81612.1"/>
    </source>
</evidence>
<accession>A0A1I2DLS8</accession>
<dbReference type="GO" id="GO:0019305">
    <property type="term" value="P:dTDP-rhamnose biosynthetic process"/>
    <property type="evidence" value="ECO:0007669"/>
    <property type="project" value="UniProtKB-UniPathway"/>
</dbReference>
<keyword evidence="6" id="KW-0521">NADP</keyword>
<evidence type="ECO:0000256" key="2">
    <source>
        <dbReference type="ARBA" id="ARBA00010944"/>
    </source>
</evidence>
<dbReference type="CDD" id="cd05254">
    <property type="entry name" value="dTDP_HR_like_SDR_e"/>
    <property type="match status" value="1"/>
</dbReference>
<comment type="catalytic activity">
    <reaction evidence="5">
        <text>dTDP-beta-L-rhamnose + NADP(+) = dTDP-4-dehydro-beta-L-rhamnose + NADPH + H(+)</text>
        <dbReference type="Rhea" id="RHEA:21796"/>
        <dbReference type="ChEBI" id="CHEBI:15378"/>
        <dbReference type="ChEBI" id="CHEBI:57510"/>
        <dbReference type="ChEBI" id="CHEBI:57783"/>
        <dbReference type="ChEBI" id="CHEBI:58349"/>
        <dbReference type="ChEBI" id="CHEBI:62830"/>
        <dbReference type="EC" id="1.1.1.133"/>
    </reaction>
</comment>
<evidence type="ECO:0000313" key="9">
    <source>
        <dbReference type="Proteomes" id="UP000181976"/>
    </source>
</evidence>
<dbReference type="GO" id="GO:0008831">
    <property type="term" value="F:dTDP-4-dehydrorhamnose reductase activity"/>
    <property type="evidence" value="ECO:0007669"/>
    <property type="project" value="UniProtKB-EC"/>
</dbReference>
<dbReference type="AlphaFoldDB" id="A0A1I2DLS8"/>
<dbReference type="UniPathway" id="UPA00124"/>
<keyword evidence="9" id="KW-1185">Reference proteome</keyword>
<evidence type="ECO:0000256" key="6">
    <source>
        <dbReference type="RuleBase" id="RU364082"/>
    </source>
</evidence>
<dbReference type="eggNOG" id="COG1091">
    <property type="taxonomic scope" value="Bacteria"/>
</dbReference>